<name>A0AAX6G4I6_IRIPA</name>
<evidence type="ECO:0000313" key="1">
    <source>
        <dbReference type="EMBL" id="KAJ6823666.1"/>
    </source>
</evidence>
<gene>
    <name evidence="1" type="ORF">M6B38_127370</name>
</gene>
<reference evidence="1" key="2">
    <citation type="submission" date="2023-04" db="EMBL/GenBank/DDBJ databases">
        <authorList>
            <person name="Bruccoleri R.E."/>
            <person name="Oakeley E.J."/>
            <person name="Faust A.-M."/>
            <person name="Dessus-Babus S."/>
            <person name="Altorfer M."/>
            <person name="Burckhardt D."/>
            <person name="Oertli M."/>
            <person name="Naumann U."/>
            <person name="Petersen F."/>
            <person name="Wong J."/>
        </authorList>
    </citation>
    <scope>NUCLEOTIDE SEQUENCE</scope>
    <source>
        <strain evidence="1">GSM-AAB239-AS_SAM_17_03QT</strain>
        <tissue evidence="1">Leaf</tissue>
    </source>
</reference>
<dbReference type="EMBL" id="JANAVB010022599">
    <property type="protein sequence ID" value="KAJ6823666.1"/>
    <property type="molecule type" value="Genomic_DNA"/>
</dbReference>
<organism evidence="1 2">
    <name type="scientific">Iris pallida</name>
    <name type="common">Sweet iris</name>
    <dbReference type="NCBI Taxonomy" id="29817"/>
    <lineage>
        <taxon>Eukaryota</taxon>
        <taxon>Viridiplantae</taxon>
        <taxon>Streptophyta</taxon>
        <taxon>Embryophyta</taxon>
        <taxon>Tracheophyta</taxon>
        <taxon>Spermatophyta</taxon>
        <taxon>Magnoliopsida</taxon>
        <taxon>Liliopsida</taxon>
        <taxon>Asparagales</taxon>
        <taxon>Iridaceae</taxon>
        <taxon>Iridoideae</taxon>
        <taxon>Irideae</taxon>
        <taxon>Iris</taxon>
    </lineage>
</organism>
<accession>A0AAX6G4I6</accession>
<protein>
    <submittedName>
        <fullName evidence="1">Uncharacterized protein</fullName>
    </submittedName>
</protein>
<comment type="caution">
    <text evidence="1">The sequence shown here is derived from an EMBL/GenBank/DDBJ whole genome shotgun (WGS) entry which is preliminary data.</text>
</comment>
<dbReference type="Proteomes" id="UP001140949">
    <property type="component" value="Unassembled WGS sequence"/>
</dbReference>
<sequence length="47" mass="4807">MVVVATVTKCLAADKTLSDVVKEGSGCKACAVGGAGVVYMKLNNFRT</sequence>
<evidence type="ECO:0000313" key="2">
    <source>
        <dbReference type="Proteomes" id="UP001140949"/>
    </source>
</evidence>
<proteinExistence type="predicted"/>
<reference evidence="1" key="1">
    <citation type="journal article" date="2023" name="GigaByte">
        <title>Genome assembly of the bearded iris, Iris pallida Lam.</title>
        <authorList>
            <person name="Bruccoleri R.E."/>
            <person name="Oakeley E.J."/>
            <person name="Faust A.M.E."/>
            <person name="Altorfer M."/>
            <person name="Dessus-Babus S."/>
            <person name="Burckhardt D."/>
            <person name="Oertli M."/>
            <person name="Naumann U."/>
            <person name="Petersen F."/>
            <person name="Wong J."/>
        </authorList>
    </citation>
    <scope>NUCLEOTIDE SEQUENCE</scope>
    <source>
        <strain evidence="1">GSM-AAB239-AS_SAM_17_03QT</strain>
    </source>
</reference>
<keyword evidence="2" id="KW-1185">Reference proteome</keyword>
<dbReference type="AlphaFoldDB" id="A0AAX6G4I6"/>